<gene>
    <name evidence="1" type="ORF">C8N29_103275</name>
</gene>
<dbReference type="OrthoDB" id="9804993at2"/>
<evidence type="ECO:0008006" key="3">
    <source>
        <dbReference type="Google" id="ProtNLM"/>
    </source>
</evidence>
<organism evidence="1 2">
    <name type="scientific">Agitococcus lubricus</name>
    <dbReference type="NCBI Taxonomy" id="1077255"/>
    <lineage>
        <taxon>Bacteria</taxon>
        <taxon>Pseudomonadati</taxon>
        <taxon>Pseudomonadota</taxon>
        <taxon>Gammaproteobacteria</taxon>
        <taxon>Moraxellales</taxon>
        <taxon>Moraxellaceae</taxon>
        <taxon>Agitococcus</taxon>
    </lineage>
</organism>
<name>A0A2T5J251_9GAMM</name>
<sequence>MKTSRLIVPGLHGSEADHWQSWWERQDPQAQRVQQDDWHHPDLHTWTACLQQSIAASTSEKVWLVAHSFGCLISVKAAQLNPDKIAGLFLVAPADPQRFAISNGELAVTLTVPSLVVASTTDPYLSLEKAKTWATIWGSQLVNLGDVGHINVASGFGAWPRGLKLFEYFCSQFSEQELVDFWRLSA</sequence>
<dbReference type="AlphaFoldDB" id="A0A2T5J251"/>
<dbReference type="RefSeq" id="WP_107864954.1">
    <property type="nucleotide sequence ID" value="NZ_QAON01000003.1"/>
</dbReference>
<dbReference type="EMBL" id="QAON01000003">
    <property type="protein sequence ID" value="PTQ90520.1"/>
    <property type="molecule type" value="Genomic_DNA"/>
</dbReference>
<protein>
    <recommendedName>
        <fullName evidence="3">Alpha/beta hydrolase</fullName>
    </recommendedName>
</protein>
<dbReference type="SUPFAM" id="SSF53474">
    <property type="entry name" value="alpha/beta-Hydrolases"/>
    <property type="match status" value="1"/>
</dbReference>
<dbReference type="Gene3D" id="3.40.50.1820">
    <property type="entry name" value="alpha/beta hydrolase"/>
    <property type="match status" value="1"/>
</dbReference>
<dbReference type="GO" id="GO:0016787">
    <property type="term" value="F:hydrolase activity"/>
    <property type="evidence" value="ECO:0007669"/>
    <property type="project" value="InterPro"/>
</dbReference>
<keyword evidence="2" id="KW-1185">Reference proteome</keyword>
<accession>A0A2T5J251</accession>
<proteinExistence type="predicted"/>
<dbReference type="InterPro" id="IPR029058">
    <property type="entry name" value="AB_hydrolase_fold"/>
</dbReference>
<dbReference type="InterPro" id="IPR010662">
    <property type="entry name" value="RBBP9/YdeN"/>
</dbReference>
<evidence type="ECO:0000313" key="1">
    <source>
        <dbReference type="EMBL" id="PTQ90520.1"/>
    </source>
</evidence>
<evidence type="ECO:0000313" key="2">
    <source>
        <dbReference type="Proteomes" id="UP000244223"/>
    </source>
</evidence>
<comment type="caution">
    <text evidence="1">The sequence shown here is derived from an EMBL/GenBank/DDBJ whole genome shotgun (WGS) entry which is preliminary data.</text>
</comment>
<dbReference type="Proteomes" id="UP000244223">
    <property type="component" value="Unassembled WGS sequence"/>
</dbReference>
<dbReference type="Pfam" id="PF06821">
    <property type="entry name" value="Ser_hydrolase"/>
    <property type="match status" value="1"/>
</dbReference>
<reference evidence="1 2" key="1">
    <citation type="submission" date="2018-04" db="EMBL/GenBank/DDBJ databases">
        <title>Genomic Encyclopedia of Archaeal and Bacterial Type Strains, Phase II (KMG-II): from individual species to whole genera.</title>
        <authorList>
            <person name="Goeker M."/>
        </authorList>
    </citation>
    <scope>NUCLEOTIDE SEQUENCE [LARGE SCALE GENOMIC DNA]</scope>
    <source>
        <strain evidence="1 2">DSM 5822</strain>
    </source>
</reference>